<dbReference type="AlphaFoldDB" id="A0A2T3FYI3"/>
<evidence type="ECO:0000256" key="3">
    <source>
        <dbReference type="ARBA" id="ARBA00022801"/>
    </source>
</evidence>
<dbReference type="GO" id="GO:0004252">
    <property type="term" value="F:serine-type endopeptidase activity"/>
    <property type="evidence" value="ECO:0007669"/>
    <property type="project" value="UniProtKB-UniRule"/>
</dbReference>
<organism evidence="11 12">
    <name type="scientific">Faecalibacillus intestinalis</name>
    <dbReference type="NCBI Taxonomy" id="1982626"/>
    <lineage>
        <taxon>Bacteria</taxon>
        <taxon>Bacillati</taxon>
        <taxon>Bacillota</taxon>
        <taxon>Erysipelotrichia</taxon>
        <taxon>Erysipelotrichales</taxon>
        <taxon>Coprobacillaceae</taxon>
        <taxon>Faecalibacillus</taxon>
    </lineage>
</organism>
<evidence type="ECO:0000313" key="12">
    <source>
        <dbReference type="Proteomes" id="UP000240974"/>
    </source>
</evidence>
<dbReference type="NCBIfam" id="NF009205">
    <property type="entry name" value="PRK12553.1"/>
    <property type="match status" value="1"/>
</dbReference>
<reference evidence="11 12" key="1">
    <citation type="journal article" date="2019" name="Int. J. Syst. Evol. Microbiol.">
        <title>Faecalibacillus intestinalis gen. nov., sp. nov. and Faecalibacillus faecis sp. nov., isolated from human faeces.</title>
        <authorList>
            <person name="Seo B."/>
            <person name="Jeon K."/>
            <person name="Baek I."/>
            <person name="Lee Y.M."/>
            <person name="Baek K."/>
            <person name="Ko G."/>
        </authorList>
    </citation>
    <scope>NUCLEOTIDE SEQUENCE [LARGE SCALE GENOMIC DNA]</scope>
    <source>
        <strain evidence="11 12">SNUG30099</strain>
    </source>
</reference>
<name>A0A2T3FYI3_9FIRM</name>
<evidence type="ECO:0000313" key="8">
    <source>
        <dbReference type="EMBL" id="BCL58760.1"/>
    </source>
</evidence>
<evidence type="ECO:0000256" key="1">
    <source>
        <dbReference type="ARBA" id="ARBA00007039"/>
    </source>
</evidence>
<dbReference type="GO" id="GO:0009368">
    <property type="term" value="C:endopeptidase Clp complex"/>
    <property type="evidence" value="ECO:0007669"/>
    <property type="project" value="TreeGrafter"/>
</dbReference>
<sequence>MHLIPTVIEKDKNHQYAYDIYSKLLEERIILLTGTIDDAMASSIIGQLLYLEAQDNKNDIYMYINSPGGSVSAGLAIFDTMNFVSCDVSTICCGMAASMASILLSAGSKGKRCALKNSEIMIHQPLASLEGQASDIEINAKRICKQKKKLSLILSENSKQSLEKIIHDCDRDYYLDPLEALEYGLIDEII</sequence>
<reference evidence="10" key="5">
    <citation type="submission" date="2022-06" db="EMBL/GenBank/DDBJ databases">
        <title>Isolation of gut microbiota from human fecal samples.</title>
        <authorList>
            <person name="Pamer E.G."/>
            <person name="Barat B."/>
            <person name="Waligurski E."/>
            <person name="Medina S."/>
            <person name="Paddock L."/>
            <person name="Mostad J."/>
        </authorList>
    </citation>
    <scope>NUCLEOTIDE SEQUENCE</scope>
    <source>
        <strain evidence="10">DFI.6.24</strain>
    </source>
</reference>
<dbReference type="CDD" id="cd07017">
    <property type="entry name" value="S14_ClpP_2"/>
    <property type="match status" value="1"/>
</dbReference>
<dbReference type="KEGG" id="fit:Fi14EGH31_24720"/>
<dbReference type="Pfam" id="PF00574">
    <property type="entry name" value="CLP_protease"/>
    <property type="match status" value="1"/>
</dbReference>
<feature type="active site" description="Nucleophile" evidence="6">
    <location>
        <position position="98"/>
    </location>
</feature>
<evidence type="ECO:0000256" key="4">
    <source>
        <dbReference type="ARBA" id="ARBA00022825"/>
    </source>
</evidence>
<feature type="active site" evidence="6">
    <location>
        <position position="123"/>
    </location>
</feature>
<dbReference type="InterPro" id="IPR029045">
    <property type="entry name" value="ClpP/crotonase-like_dom_sf"/>
</dbReference>
<dbReference type="FunFam" id="3.90.226.10:FF:000001">
    <property type="entry name" value="ATP-dependent Clp protease proteolytic subunit"/>
    <property type="match status" value="1"/>
</dbReference>
<dbReference type="SUPFAM" id="SSF52096">
    <property type="entry name" value="ClpP/crotonase"/>
    <property type="match status" value="1"/>
</dbReference>
<dbReference type="Proteomes" id="UP000593842">
    <property type="component" value="Chromosome"/>
</dbReference>
<reference evidence="13" key="3">
    <citation type="submission" date="2020-09" db="EMBL/GenBank/DDBJ databases">
        <title>Complete genome sequencing of Faecalibacillus intestinalis strain 14EGH31.</title>
        <authorList>
            <person name="Sakamoto M."/>
            <person name="Murakami T."/>
            <person name="Mori H."/>
        </authorList>
    </citation>
    <scope>NUCLEOTIDE SEQUENCE [LARGE SCALE GENOMIC DNA]</scope>
    <source>
        <strain evidence="13">14EGH31</strain>
    </source>
</reference>
<dbReference type="EMBL" id="PYLQ01000012">
    <property type="protein sequence ID" value="PST40326.1"/>
    <property type="molecule type" value="Genomic_DNA"/>
</dbReference>
<evidence type="ECO:0000256" key="5">
    <source>
        <dbReference type="ARBA" id="ARBA00034021"/>
    </source>
</evidence>
<dbReference type="Proteomes" id="UP001197827">
    <property type="component" value="Unassembled WGS sequence"/>
</dbReference>
<dbReference type="HAMAP" id="MF_00444">
    <property type="entry name" value="ClpP"/>
    <property type="match status" value="1"/>
</dbReference>
<evidence type="ECO:0000313" key="13">
    <source>
        <dbReference type="Proteomes" id="UP000593842"/>
    </source>
</evidence>
<dbReference type="GO" id="GO:0051117">
    <property type="term" value="F:ATPase binding"/>
    <property type="evidence" value="ECO:0007669"/>
    <property type="project" value="TreeGrafter"/>
</dbReference>
<keyword evidence="6" id="KW-0963">Cytoplasm</keyword>
<keyword evidence="2 6" id="KW-0645">Protease</keyword>
<comment type="function">
    <text evidence="6">Cleaves peptides in various proteins in a process that requires ATP hydrolysis. Has a chymotrypsin-like activity. Plays a major role in the degradation of misfolded proteins.</text>
</comment>
<evidence type="ECO:0000256" key="2">
    <source>
        <dbReference type="ARBA" id="ARBA00022670"/>
    </source>
</evidence>
<proteinExistence type="inferred from homology"/>
<dbReference type="PANTHER" id="PTHR10381">
    <property type="entry name" value="ATP-DEPENDENT CLP PROTEASE PROTEOLYTIC SUBUNIT"/>
    <property type="match status" value="1"/>
</dbReference>
<dbReference type="PRINTS" id="PR00127">
    <property type="entry name" value="CLPPROTEASEP"/>
</dbReference>
<dbReference type="EMBL" id="AP024085">
    <property type="protein sequence ID" value="BCL58760.1"/>
    <property type="molecule type" value="Genomic_DNA"/>
</dbReference>
<dbReference type="InterPro" id="IPR023562">
    <property type="entry name" value="ClpP/TepA"/>
</dbReference>
<protein>
    <recommendedName>
        <fullName evidence="6 7">ATP-dependent Clp protease proteolytic subunit</fullName>
        <ecNumber evidence="6">3.4.21.92</ecNumber>
    </recommendedName>
    <alternativeName>
        <fullName evidence="6">Endopeptidase Clp</fullName>
    </alternativeName>
</protein>
<dbReference type="PANTHER" id="PTHR10381:SF11">
    <property type="entry name" value="ATP-DEPENDENT CLP PROTEASE PROTEOLYTIC SUBUNIT, MITOCHONDRIAL"/>
    <property type="match status" value="1"/>
</dbReference>
<evidence type="ECO:0000256" key="6">
    <source>
        <dbReference type="HAMAP-Rule" id="MF_00444"/>
    </source>
</evidence>
<evidence type="ECO:0000313" key="9">
    <source>
        <dbReference type="EMBL" id="MCB8560873.1"/>
    </source>
</evidence>
<evidence type="ECO:0000313" key="10">
    <source>
        <dbReference type="EMBL" id="MCQ5061822.1"/>
    </source>
</evidence>
<dbReference type="GO" id="GO:0004176">
    <property type="term" value="F:ATP-dependent peptidase activity"/>
    <property type="evidence" value="ECO:0007669"/>
    <property type="project" value="InterPro"/>
</dbReference>
<comment type="subcellular location">
    <subcellularLocation>
        <location evidence="6">Cytoplasm</location>
    </subcellularLocation>
</comment>
<dbReference type="RefSeq" id="WP_022001252.1">
    <property type="nucleotide sequence ID" value="NZ_AP024085.1"/>
</dbReference>
<dbReference type="GeneID" id="70580915"/>
<keyword evidence="12" id="KW-1185">Reference proteome</keyword>
<dbReference type="NCBIfam" id="NF001368">
    <property type="entry name" value="PRK00277.1"/>
    <property type="match status" value="1"/>
</dbReference>
<dbReference type="InterPro" id="IPR001907">
    <property type="entry name" value="ClpP"/>
</dbReference>
<gene>
    <name evidence="8" type="primary">clpP_2</name>
    <name evidence="6" type="synonym">clpP</name>
    <name evidence="11" type="ORF">C7U54_09245</name>
    <name evidence="8" type="ORF">Fi14EGH31_24720</name>
    <name evidence="9" type="ORF">LJD74_02470</name>
    <name evidence="10" type="ORF">NE542_08290</name>
</gene>
<dbReference type="EMBL" id="JAJDKQ010000002">
    <property type="protein sequence ID" value="MCB8560873.1"/>
    <property type="molecule type" value="Genomic_DNA"/>
</dbReference>
<dbReference type="EC" id="3.4.21.92" evidence="6"/>
<evidence type="ECO:0000313" key="11">
    <source>
        <dbReference type="EMBL" id="PST40326.1"/>
    </source>
</evidence>
<dbReference type="Proteomes" id="UP000240974">
    <property type="component" value="Unassembled WGS sequence"/>
</dbReference>
<accession>A0A2T3FYI3</accession>
<dbReference type="GO" id="GO:0006515">
    <property type="term" value="P:protein quality control for misfolded or incompletely synthesized proteins"/>
    <property type="evidence" value="ECO:0007669"/>
    <property type="project" value="TreeGrafter"/>
</dbReference>
<dbReference type="Proteomes" id="UP001204814">
    <property type="component" value="Unassembled WGS sequence"/>
</dbReference>
<keyword evidence="3 6" id="KW-0378">Hydrolase</keyword>
<reference evidence="8" key="2">
    <citation type="journal article" date="2020" name="Microbiol. Resour. Announc.">
        <title>Complete Genome Sequence of Faecalibacillus intestinalis JCM 34082, Isolated from Feces from a Healthy Japanese Female.</title>
        <authorList>
            <person name="Sakamoto M."/>
            <person name="Ikeyama N."/>
            <person name="Toyoda A."/>
            <person name="Murakami T."/>
            <person name="Mori H."/>
            <person name="Ohkuma M."/>
        </authorList>
    </citation>
    <scope>NUCLEOTIDE SEQUENCE</scope>
    <source>
        <strain evidence="8">14EGH31</strain>
    </source>
</reference>
<dbReference type="EMBL" id="JANGBO010000006">
    <property type="protein sequence ID" value="MCQ5061822.1"/>
    <property type="molecule type" value="Genomic_DNA"/>
</dbReference>
<comment type="subunit">
    <text evidence="6">Fourteen ClpP subunits assemble into 2 heptameric rings which stack back to back to give a disk-like structure with a central cavity, resembling the structure of eukaryotic proteasomes.</text>
</comment>
<dbReference type="Gene3D" id="3.90.226.10">
    <property type="entry name" value="2-enoyl-CoA Hydratase, Chain A, domain 1"/>
    <property type="match status" value="1"/>
</dbReference>
<keyword evidence="4 6" id="KW-0720">Serine protease</keyword>
<reference evidence="9" key="4">
    <citation type="submission" date="2021-10" db="EMBL/GenBank/DDBJ databases">
        <title>Collection of gut derived symbiotic bacterial strains cultured from healthy donors.</title>
        <authorList>
            <person name="Lin H."/>
            <person name="Littmann E."/>
            <person name="Kohout C."/>
            <person name="Pamer E.G."/>
        </authorList>
    </citation>
    <scope>NUCLEOTIDE SEQUENCE</scope>
    <source>
        <strain evidence="9">DFI.5.2</strain>
    </source>
</reference>
<comment type="similarity">
    <text evidence="1 6 7">Belongs to the peptidase S14 family.</text>
</comment>
<evidence type="ECO:0000256" key="7">
    <source>
        <dbReference type="RuleBase" id="RU003567"/>
    </source>
</evidence>
<dbReference type="GO" id="GO:0005737">
    <property type="term" value="C:cytoplasm"/>
    <property type="evidence" value="ECO:0007669"/>
    <property type="project" value="UniProtKB-SubCell"/>
</dbReference>
<comment type="catalytic activity">
    <reaction evidence="5 6">
        <text>Hydrolysis of proteins to small peptides in the presence of ATP and magnesium. alpha-casein is the usual test substrate. In the absence of ATP, only oligopeptides shorter than five residues are hydrolyzed (such as succinyl-Leu-Tyr-|-NHMec, and Leu-Tyr-Leu-|-Tyr-Trp, in which cleavage of the -Tyr-|-Leu- and -Tyr-|-Trp bonds also occurs).</text>
        <dbReference type="EC" id="3.4.21.92"/>
    </reaction>
</comment>